<dbReference type="CDD" id="cd07989">
    <property type="entry name" value="LPLAT_AGPAT-like"/>
    <property type="match status" value="1"/>
</dbReference>
<evidence type="ECO:0000259" key="4">
    <source>
        <dbReference type="SMART" id="SM00563"/>
    </source>
</evidence>
<dbReference type="Pfam" id="PF01553">
    <property type="entry name" value="Acyltransferase"/>
    <property type="match status" value="1"/>
</dbReference>
<dbReference type="EMBL" id="JAROAV010000021">
    <property type="protein sequence ID" value="MDF8263769.1"/>
    <property type="molecule type" value="Genomic_DNA"/>
</dbReference>
<dbReference type="Proteomes" id="UP001528912">
    <property type="component" value="Unassembled WGS sequence"/>
</dbReference>
<dbReference type="PANTHER" id="PTHR10434">
    <property type="entry name" value="1-ACYL-SN-GLYCEROL-3-PHOSPHATE ACYLTRANSFERASE"/>
    <property type="match status" value="1"/>
</dbReference>
<keyword evidence="2 5" id="KW-0012">Acyltransferase</keyword>
<accession>A0ABT6C6R5</accession>
<name>A0ABT6C6R5_9MICO</name>
<dbReference type="PANTHER" id="PTHR10434:SF55">
    <property type="entry name" value="POSSIBLE ACYLTRANSFERASE"/>
    <property type="match status" value="1"/>
</dbReference>
<sequence>MQRPPMREDITPLYRGIITTVRPVLRKVTAQRWSGEEHLPGTGGFVIASNHVSNFDHFPLAHFLVDHGRAPHFLAKSVLFDPPGLKQIMKGTGQIPVYRGTTRASDALSAATAALRGGACVCVYPEGTITKAAGYWPMTGKSGAARLALETGCPLVPMAIWGTQDILEPYAGLRLPKVIPPRPVTVRVGPALDLSDVRDERPTPAVLGEVTNRLMDAITGLLEEIRGQSAPSHRFDPRKDTPVRGKKSKKRSS</sequence>
<feature type="region of interest" description="Disordered" evidence="3">
    <location>
        <begin position="226"/>
        <end position="253"/>
    </location>
</feature>
<feature type="compositionally biased region" description="Basic residues" evidence="3">
    <location>
        <begin position="244"/>
        <end position="253"/>
    </location>
</feature>
<gene>
    <name evidence="5" type="ORF">P4R38_05885</name>
</gene>
<keyword evidence="1" id="KW-0808">Transferase</keyword>
<dbReference type="InterPro" id="IPR002123">
    <property type="entry name" value="Plipid/glycerol_acylTrfase"/>
</dbReference>
<feature type="domain" description="Phospholipid/glycerol acyltransferase" evidence="4">
    <location>
        <begin position="45"/>
        <end position="163"/>
    </location>
</feature>
<keyword evidence="6" id="KW-1185">Reference proteome</keyword>
<dbReference type="GO" id="GO:0016746">
    <property type="term" value="F:acyltransferase activity"/>
    <property type="evidence" value="ECO:0007669"/>
    <property type="project" value="UniProtKB-KW"/>
</dbReference>
<comment type="caution">
    <text evidence="5">The sequence shown here is derived from an EMBL/GenBank/DDBJ whole genome shotgun (WGS) entry which is preliminary data.</text>
</comment>
<evidence type="ECO:0000313" key="6">
    <source>
        <dbReference type="Proteomes" id="UP001528912"/>
    </source>
</evidence>
<organism evidence="5 6">
    <name type="scientific">Luteipulveratus flavus</name>
    <dbReference type="NCBI Taxonomy" id="3031728"/>
    <lineage>
        <taxon>Bacteria</taxon>
        <taxon>Bacillati</taxon>
        <taxon>Actinomycetota</taxon>
        <taxon>Actinomycetes</taxon>
        <taxon>Micrococcales</taxon>
        <taxon>Dermacoccaceae</taxon>
        <taxon>Luteipulveratus</taxon>
    </lineage>
</organism>
<dbReference type="RefSeq" id="WP_277191423.1">
    <property type="nucleotide sequence ID" value="NZ_JAROAV010000021.1"/>
</dbReference>
<proteinExistence type="predicted"/>
<evidence type="ECO:0000313" key="5">
    <source>
        <dbReference type="EMBL" id="MDF8263769.1"/>
    </source>
</evidence>
<dbReference type="SMART" id="SM00563">
    <property type="entry name" value="PlsC"/>
    <property type="match status" value="1"/>
</dbReference>
<protein>
    <submittedName>
        <fullName evidence="5">Lysophospholipid acyltransferase family protein</fullName>
    </submittedName>
</protein>
<dbReference type="SUPFAM" id="SSF69593">
    <property type="entry name" value="Glycerol-3-phosphate (1)-acyltransferase"/>
    <property type="match status" value="1"/>
</dbReference>
<evidence type="ECO:0000256" key="2">
    <source>
        <dbReference type="ARBA" id="ARBA00023315"/>
    </source>
</evidence>
<feature type="compositionally biased region" description="Basic and acidic residues" evidence="3">
    <location>
        <begin position="233"/>
        <end position="243"/>
    </location>
</feature>
<evidence type="ECO:0000256" key="3">
    <source>
        <dbReference type="SAM" id="MobiDB-lite"/>
    </source>
</evidence>
<reference evidence="5 6" key="1">
    <citation type="submission" date="2023-03" db="EMBL/GenBank/DDBJ databases">
        <title>YIM 133296 draft genome.</title>
        <authorList>
            <person name="Xiong L."/>
        </authorList>
    </citation>
    <scope>NUCLEOTIDE SEQUENCE [LARGE SCALE GENOMIC DNA]</scope>
    <source>
        <strain evidence="5 6">YIM 133296</strain>
    </source>
</reference>
<evidence type="ECO:0000256" key="1">
    <source>
        <dbReference type="ARBA" id="ARBA00022679"/>
    </source>
</evidence>